<dbReference type="GO" id="GO:0015979">
    <property type="term" value="P:photosynthesis"/>
    <property type="evidence" value="ECO:0007669"/>
    <property type="project" value="UniProtKB-KW"/>
</dbReference>
<evidence type="ECO:0000313" key="4">
    <source>
        <dbReference type="EMBL" id="PWN07383.1"/>
    </source>
</evidence>
<evidence type="ECO:0000256" key="2">
    <source>
        <dbReference type="ARBA" id="ARBA00023276"/>
    </source>
</evidence>
<name>A0A316TRX7_9BACT</name>
<evidence type="ECO:0000313" key="5">
    <source>
        <dbReference type="Proteomes" id="UP000245533"/>
    </source>
</evidence>
<dbReference type="GO" id="GO:0015995">
    <property type="term" value="P:chlorophyll biosynthetic process"/>
    <property type="evidence" value="ECO:0007669"/>
    <property type="project" value="UniProtKB-UniPathway"/>
</dbReference>
<comment type="caution">
    <text evidence="4">The sequence shown here is derived from an EMBL/GenBank/DDBJ whole genome shotgun (WGS) entry which is preliminary data.</text>
</comment>
<dbReference type="SUPFAM" id="SSF51735">
    <property type="entry name" value="NAD(P)-binding Rossmann-fold domains"/>
    <property type="match status" value="1"/>
</dbReference>
<feature type="domain" description="NAD(P)-binding" evidence="3">
    <location>
        <begin position="8"/>
        <end position="193"/>
    </location>
</feature>
<dbReference type="Gene3D" id="3.40.50.720">
    <property type="entry name" value="NAD(P)-binding Rossmann-like Domain"/>
    <property type="match status" value="1"/>
</dbReference>
<dbReference type="PANTHER" id="PTHR47128">
    <property type="match status" value="1"/>
</dbReference>
<dbReference type="CDD" id="cd05243">
    <property type="entry name" value="SDR_a5"/>
    <property type="match status" value="1"/>
</dbReference>
<dbReference type="OrthoDB" id="9774199at2"/>
<accession>A0A316TRX7</accession>
<dbReference type="AlphaFoldDB" id="A0A316TRX7"/>
<protein>
    <submittedName>
        <fullName evidence="4">NAD-dependent dehydratase</fullName>
    </submittedName>
</protein>
<dbReference type="PANTHER" id="PTHR47128:SF2">
    <property type="entry name" value="PROTEIN HIGH CHLOROPHYLL FLUORESCENCE PHENOTYPE 244, CHLOROPLASTIC"/>
    <property type="match status" value="1"/>
</dbReference>
<sequence length="288" mass="32279">METILLAGATGYLGKHILKELTLWGIPTIALTRRLPGIDDVNSESVQVAIADVTRPETLTGLAKEVDTVISTVGITRQRDGLSYMDVDYRANMNLLREAQRSQVRKFIYISVINGSTHRHLALTSAKEKFVDELKESGLDYTIIRPNGFYSDMKEVLMMARRGKIYLFGNGEYKLNPIHGADLAEICVRSISEKSKEITVGGPDILTHNEIAEMAFTALGKEPKISYLPDWTRRAIIAGFRIFTSAKTYGPVEFMLTGLGQDNMAPRYGSHRLQHFFNQNATLKQNHK</sequence>
<gene>
    <name evidence="4" type="ORF">DDZ15_03715</name>
</gene>
<proteinExistence type="predicted"/>
<dbReference type="RefSeq" id="WP_109645019.1">
    <property type="nucleotide sequence ID" value="NZ_QGGB01000003.1"/>
</dbReference>
<dbReference type="UniPathway" id="UPA00668"/>
<organism evidence="4 5">
    <name type="scientific">Rhodohalobacter mucosus</name>
    <dbReference type="NCBI Taxonomy" id="2079485"/>
    <lineage>
        <taxon>Bacteria</taxon>
        <taxon>Pseudomonadati</taxon>
        <taxon>Balneolota</taxon>
        <taxon>Balneolia</taxon>
        <taxon>Balneolales</taxon>
        <taxon>Balneolaceae</taxon>
        <taxon>Rhodohalobacter</taxon>
    </lineage>
</organism>
<keyword evidence="2" id="KW-0604">Photosystem II</keyword>
<evidence type="ECO:0000256" key="1">
    <source>
        <dbReference type="ARBA" id="ARBA00022531"/>
    </source>
</evidence>
<dbReference type="EMBL" id="QGGB01000003">
    <property type="protein sequence ID" value="PWN07383.1"/>
    <property type="molecule type" value="Genomic_DNA"/>
</dbReference>
<dbReference type="InterPro" id="IPR016040">
    <property type="entry name" value="NAD(P)-bd_dom"/>
</dbReference>
<keyword evidence="5" id="KW-1185">Reference proteome</keyword>
<dbReference type="Proteomes" id="UP000245533">
    <property type="component" value="Unassembled WGS sequence"/>
</dbReference>
<dbReference type="InterPro" id="IPR036291">
    <property type="entry name" value="NAD(P)-bd_dom_sf"/>
</dbReference>
<dbReference type="InterPro" id="IPR044256">
    <property type="entry name" value="HCF244-like"/>
</dbReference>
<dbReference type="GO" id="GO:0009523">
    <property type="term" value="C:photosystem II"/>
    <property type="evidence" value="ECO:0007669"/>
    <property type="project" value="UniProtKB-KW"/>
</dbReference>
<dbReference type="Pfam" id="PF13460">
    <property type="entry name" value="NAD_binding_10"/>
    <property type="match status" value="1"/>
</dbReference>
<evidence type="ECO:0000259" key="3">
    <source>
        <dbReference type="Pfam" id="PF13460"/>
    </source>
</evidence>
<reference evidence="4 5" key="1">
    <citation type="submission" date="2018-05" db="EMBL/GenBank/DDBJ databases">
        <title>Rhodohalobacter halophilus gen. nov., sp. nov., a moderately halophilic member of the family Balneolaceae.</title>
        <authorList>
            <person name="Liu Z.-W."/>
        </authorList>
    </citation>
    <scope>NUCLEOTIDE SEQUENCE [LARGE SCALE GENOMIC DNA]</scope>
    <source>
        <strain evidence="4 5">8A47</strain>
    </source>
</reference>
<keyword evidence="1" id="KW-0602">Photosynthesis</keyword>